<protein>
    <recommendedName>
        <fullName evidence="4">Peptidase M23 domain-containing protein</fullName>
    </recommendedName>
</protein>
<dbReference type="EMBL" id="JBGBPQ010000004">
    <property type="protein sequence ID" value="KAL1525267.1"/>
    <property type="molecule type" value="Genomic_DNA"/>
</dbReference>
<evidence type="ECO:0000313" key="3">
    <source>
        <dbReference type="Proteomes" id="UP001515480"/>
    </source>
</evidence>
<proteinExistence type="predicted"/>
<sequence length="393" mass="42393">MRGVHVHPPSAAASEWVLRRRRSDRRAYGRAPPDMLLDPRSGVLSFLNRSDEEKAFFVSVRTLRCVGAAAVPLSRGAWRRGGGASQVTTLVVRVGPGEAIDVCKLQGARRLRSSHIYSDIVDLPRAIAPHAHGVPPPVVLGFPLAAGRPFLCSQAEGGRMTHFAHPSTFHAIDLDAPVGTDVLAVEGGTVLSVQQERRTRATPCCTEHRVIARAPPMPPQDARDGGIDCSLFFQFNCLVLLLDRRSEDEAAEDIVVEYVHIRADSACVAAGDKVLKGQKLCESGDVGFCPTPHLHIEAHRTPHGQPPAKAAPSVPIAFERAIGDPYSPREGCYYEAERGLVGNDSPLFPMCLGKQERMRCSDTDSPAACDANSGDSDSNDDSGWETISGEDEL</sequence>
<feature type="region of interest" description="Disordered" evidence="1">
    <location>
        <begin position="360"/>
        <end position="393"/>
    </location>
</feature>
<dbReference type="Proteomes" id="UP001515480">
    <property type="component" value="Unassembled WGS sequence"/>
</dbReference>
<gene>
    <name evidence="2" type="ORF">AB1Y20_020132</name>
</gene>
<dbReference type="SUPFAM" id="SSF51261">
    <property type="entry name" value="Duplicated hybrid motif"/>
    <property type="match status" value="1"/>
</dbReference>
<name>A0AB34JWI4_PRYPA</name>
<accession>A0AB34JWI4</accession>
<dbReference type="InterPro" id="IPR011055">
    <property type="entry name" value="Dup_hybrid_motif"/>
</dbReference>
<dbReference type="AlphaFoldDB" id="A0AB34JWI4"/>
<comment type="caution">
    <text evidence="2">The sequence shown here is derived from an EMBL/GenBank/DDBJ whole genome shotgun (WGS) entry which is preliminary data.</text>
</comment>
<dbReference type="CDD" id="cd12797">
    <property type="entry name" value="M23_peptidase"/>
    <property type="match status" value="1"/>
</dbReference>
<dbReference type="Gene3D" id="2.70.70.10">
    <property type="entry name" value="Glucose Permease (Domain IIA)"/>
    <property type="match status" value="1"/>
</dbReference>
<keyword evidence="3" id="KW-1185">Reference proteome</keyword>
<evidence type="ECO:0000313" key="2">
    <source>
        <dbReference type="EMBL" id="KAL1525267.1"/>
    </source>
</evidence>
<evidence type="ECO:0000256" key="1">
    <source>
        <dbReference type="SAM" id="MobiDB-lite"/>
    </source>
</evidence>
<feature type="compositionally biased region" description="Acidic residues" evidence="1">
    <location>
        <begin position="377"/>
        <end position="393"/>
    </location>
</feature>
<evidence type="ECO:0008006" key="4">
    <source>
        <dbReference type="Google" id="ProtNLM"/>
    </source>
</evidence>
<organism evidence="2 3">
    <name type="scientific">Prymnesium parvum</name>
    <name type="common">Toxic golden alga</name>
    <dbReference type="NCBI Taxonomy" id="97485"/>
    <lineage>
        <taxon>Eukaryota</taxon>
        <taxon>Haptista</taxon>
        <taxon>Haptophyta</taxon>
        <taxon>Prymnesiophyceae</taxon>
        <taxon>Prymnesiales</taxon>
        <taxon>Prymnesiaceae</taxon>
        <taxon>Prymnesium</taxon>
    </lineage>
</organism>
<reference evidence="2 3" key="1">
    <citation type="journal article" date="2024" name="Science">
        <title>Giant polyketide synthase enzymes in the biosynthesis of giant marine polyether toxins.</title>
        <authorList>
            <person name="Fallon T.R."/>
            <person name="Shende V.V."/>
            <person name="Wierzbicki I.H."/>
            <person name="Pendleton A.L."/>
            <person name="Watervoot N.F."/>
            <person name="Auber R.P."/>
            <person name="Gonzalez D.J."/>
            <person name="Wisecaver J.H."/>
            <person name="Moore B.S."/>
        </authorList>
    </citation>
    <scope>NUCLEOTIDE SEQUENCE [LARGE SCALE GENOMIC DNA]</scope>
    <source>
        <strain evidence="2 3">12B1</strain>
    </source>
</reference>